<protein>
    <submittedName>
        <fullName evidence="2">Uncharacterized protein</fullName>
    </submittedName>
</protein>
<feature type="compositionally biased region" description="Basic and acidic residues" evidence="1">
    <location>
        <begin position="128"/>
        <end position="141"/>
    </location>
</feature>
<dbReference type="Proteomes" id="UP000018144">
    <property type="component" value="Unassembled WGS sequence"/>
</dbReference>
<name>U4KZK1_PYROM</name>
<feature type="compositionally biased region" description="Basic and acidic residues" evidence="1">
    <location>
        <begin position="80"/>
        <end position="91"/>
    </location>
</feature>
<feature type="region of interest" description="Disordered" evidence="1">
    <location>
        <begin position="313"/>
        <end position="332"/>
    </location>
</feature>
<dbReference type="eggNOG" id="ENOG502S7RC">
    <property type="taxonomic scope" value="Eukaryota"/>
</dbReference>
<evidence type="ECO:0000313" key="3">
    <source>
        <dbReference type="Proteomes" id="UP000018144"/>
    </source>
</evidence>
<organism evidence="2 3">
    <name type="scientific">Pyronema omphalodes (strain CBS 100304)</name>
    <name type="common">Pyronema confluens</name>
    <dbReference type="NCBI Taxonomy" id="1076935"/>
    <lineage>
        <taxon>Eukaryota</taxon>
        <taxon>Fungi</taxon>
        <taxon>Dikarya</taxon>
        <taxon>Ascomycota</taxon>
        <taxon>Pezizomycotina</taxon>
        <taxon>Pezizomycetes</taxon>
        <taxon>Pezizales</taxon>
        <taxon>Pyronemataceae</taxon>
        <taxon>Pyronema</taxon>
    </lineage>
</organism>
<feature type="region of interest" description="Disordered" evidence="1">
    <location>
        <begin position="54"/>
        <end position="108"/>
    </location>
</feature>
<feature type="region of interest" description="Disordered" evidence="1">
    <location>
        <begin position="347"/>
        <end position="506"/>
    </location>
</feature>
<sequence>MPAKTIANAVEAGKAVHGMVTVMDQHGKVVHNGGKTFFSAFKEARDAYKARKAEIASERQAQRRARDSVMGRRQSTSHRAISDKPESEDRHKKSKHRKHSKDTRSIADSTFSDVTEDALVPSTGNALARRDSTIDHSRQSEDNAVYARGAAGELATAGQTMDMAPALFNDPTVVAVQALLARVQSIIDEIQCLAFGLSTLITELQKTPETFAAVGLSLAEIAQMLTHIAPGVMIFLKTAYPTIFALISSPHFAIVAGVGTAATVVVLGGYRIVKSIMAGADDNLKMAYGEVPDEAILGGEILGEVDSEYEYRSSGKEYSPRPRLDGSGRPQFKSANTYVEKFQGDVPIVSPMPRRSHTMPTIPALPPPEDKNLKGLKEDHKWFRSGSDKEREQRKKEKERVAKAEKAEKTEKADKRKEEKRDSEKRKERDSRDAKKERSREYRYGSSSSGVSSNRDSGSDKSREHSPRDKKSESSSRSKEDSKEKPKEKKKGGFMKALGFDGRSSA</sequence>
<feature type="compositionally biased region" description="Basic and acidic residues" evidence="1">
    <location>
        <begin position="457"/>
        <end position="487"/>
    </location>
</feature>
<gene>
    <name evidence="2" type="ORF">PCON_06737</name>
</gene>
<feature type="region of interest" description="Disordered" evidence="1">
    <location>
        <begin position="122"/>
        <end position="141"/>
    </location>
</feature>
<feature type="compositionally biased region" description="Basic and acidic residues" evidence="1">
    <location>
        <begin position="368"/>
        <end position="443"/>
    </location>
</feature>
<proteinExistence type="predicted"/>
<feature type="compositionally biased region" description="Low complexity" evidence="1">
    <location>
        <begin position="444"/>
        <end position="456"/>
    </location>
</feature>
<dbReference type="EMBL" id="HF935336">
    <property type="protein sequence ID" value="CCX07150.1"/>
    <property type="molecule type" value="Genomic_DNA"/>
</dbReference>
<dbReference type="OrthoDB" id="5402307at2759"/>
<feature type="compositionally biased region" description="Basic and acidic residues" evidence="1">
    <location>
        <begin position="54"/>
        <end position="70"/>
    </location>
</feature>
<reference evidence="2 3" key="1">
    <citation type="journal article" date="2013" name="PLoS Genet.">
        <title>The genome and development-dependent transcriptomes of Pyronema confluens: a window into fungal evolution.</title>
        <authorList>
            <person name="Traeger S."/>
            <person name="Altegoer F."/>
            <person name="Freitag M."/>
            <person name="Gabaldon T."/>
            <person name="Kempken F."/>
            <person name="Kumar A."/>
            <person name="Marcet-Houben M."/>
            <person name="Poggeler S."/>
            <person name="Stajich J.E."/>
            <person name="Nowrousian M."/>
        </authorList>
    </citation>
    <scope>NUCLEOTIDE SEQUENCE [LARGE SCALE GENOMIC DNA]</scope>
    <source>
        <strain evidence="3">CBS 100304</strain>
        <tissue evidence="2">Vegetative mycelium</tissue>
    </source>
</reference>
<feature type="compositionally biased region" description="Basic residues" evidence="1">
    <location>
        <begin position="92"/>
        <end position="101"/>
    </location>
</feature>
<feature type="compositionally biased region" description="Basic and acidic residues" evidence="1">
    <location>
        <begin position="313"/>
        <end position="326"/>
    </location>
</feature>
<dbReference type="STRING" id="1076935.U4KZK1"/>
<accession>U4KZK1</accession>
<keyword evidence="3" id="KW-1185">Reference proteome</keyword>
<evidence type="ECO:0000256" key="1">
    <source>
        <dbReference type="SAM" id="MobiDB-lite"/>
    </source>
</evidence>
<dbReference type="OMA" id="YSNRERN"/>
<evidence type="ECO:0000313" key="2">
    <source>
        <dbReference type="EMBL" id="CCX07150.1"/>
    </source>
</evidence>
<dbReference type="AlphaFoldDB" id="U4KZK1"/>